<evidence type="ECO:0000259" key="8">
    <source>
        <dbReference type="Pfam" id="PF08281"/>
    </source>
</evidence>
<evidence type="ECO:0000313" key="9">
    <source>
        <dbReference type="EMBL" id="MPY39404.1"/>
    </source>
</evidence>
<organism evidence="9 10">
    <name type="scientific">Streptomyces phyllanthi</name>
    <dbReference type="NCBI Taxonomy" id="1803180"/>
    <lineage>
        <taxon>Bacteria</taxon>
        <taxon>Bacillati</taxon>
        <taxon>Actinomycetota</taxon>
        <taxon>Actinomycetes</taxon>
        <taxon>Kitasatosporales</taxon>
        <taxon>Streptomycetaceae</taxon>
        <taxon>Streptomyces</taxon>
    </lineage>
</organism>
<dbReference type="InterPro" id="IPR036388">
    <property type="entry name" value="WH-like_DNA-bd_sf"/>
</dbReference>
<keyword evidence="2" id="KW-0805">Transcription regulation</keyword>
<dbReference type="InterPro" id="IPR013249">
    <property type="entry name" value="RNA_pol_sigma70_r4_t2"/>
</dbReference>
<dbReference type="GO" id="GO:0006352">
    <property type="term" value="P:DNA-templated transcription initiation"/>
    <property type="evidence" value="ECO:0007669"/>
    <property type="project" value="InterPro"/>
</dbReference>
<dbReference type="AlphaFoldDB" id="A0A5N8VZ80"/>
<proteinExistence type="inferred from homology"/>
<dbReference type="Gene3D" id="1.10.1740.10">
    <property type="match status" value="1"/>
</dbReference>
<keyword evidence="4" id="KW-0238">DNA-binding</keyword>
<dbReference type="InterPro" id="IPR007627">
    <property type="entry name" value="RNA_pol_sigma70_r2"/>
</dbReference>
<reference evidence="9 10" key="1">
    <citation type="submission" date="2019-07" db="EMBL/GenBank/DDBJ databases">
        <title>New species of Amycolatopsis and Streptomyces.</title>
        <authorList>
            <person name="Duangmal K."/>
            <person name="Teo W.F.A."/>
            <person name="Lipun K."/>
        </authorList>
    </citation>
    <scope>NUCLEOTIDE SEQUENCE [LARGE SCALE GENOMIC DNA]</scope>
    <source>
        <strain evidence="9 10">TISTR 2346</strain>
    </source>
</reference>
<dbReference type="SUPFAM" id="SSF88659">
    <property type="entry name" value="Sigma3 and sigma4 domains of RNA polymerase sigma factors"/>
    <property type="match status" value="1"/>
</dbReference>
<dbReference type="NCBIfam" id="TIGR02937">
    <property type="entry name" value="sigma70-ECF"/>
    <property type="match status" value="1"/>
</dbReference>
<feature type="domain" description="RNA polymerase sigma-70 region 2" evidence="7">
    <location>
        <begin position="54"/>
        <end position="122"/>
    </location>
</feature>
<dbReference type="CDD" id="cd06171">
    <property type="entry name" value="Sigma70_r4"/>
    <property type="match status" value="1"/>
</dbReference>
<evidence type="ECO:0000313" key="10">
    <source>
        <dbReference type="Proteomes" id="UP000326979"/>
    </source>
</evidence>
<keyword evidence="10" id="KW-1185">Reference proteome</keyword>
<evidence type="ECO:0000256" key="6">
    <source>
        <dbReference type="SAM" id="MobiDB-lite"/>
    </source>
</evidence>
<dbReference type="EMBL" id="VJZE01000020">
    <property type="protein sequence ID" value="MPY39404.1"/>
    <property type="molecule type" value="Genomic_DNA"/>
</dbReference>
<feature type="region of interest" description="Disordered" evidence="6">
    <location>
        <begin position="1"/>
        <end position="52"/>
    </location>
</feature>
<feature type="domain" description="RNA polymerase sigma factor 70 region 4 type 2" evidence="8">
    <location>
        <begin position="152"/>
        <end position="201"/>
    </location>
</feature>
<name>A0A5N8VZ80_9ACTN</name>
<evidence type="ECO:0000259" key="7">
    <source>
        <dbReference type="Pfam" id="PF04542"/>
    </source>
</evidence>
<evidence type="ECO:0000256" key="5">
    <source>
        <dbReference type="ARBA" id="ARBA00023163"/>
    </source>
</evidence>
<accession>A0A5N8VZ80</accession>
<dbReference type="Proteomes" id="UP000326979">
    <property type="component" value="Unassembled WGS sequence"/>
</dbReference>
<dbReference type="Pfam" id="PF08281">
    <property type="entry name" value="Sigma70_r4_2"/>
    <property type="match status" value="1"/>
</dbReference>
<sequence>MPQRAAPDGTGSWTETGTGGGKPMRTSLPGPSMPGSAPSDGETVPSGDGPVRVLYEQHHGPLLRYVSGMLRGDRQRAEDFVQETLLRAWLSSADQPPGWSPSRAWLFRVAHNLVIDWTRREQARPELHQELLETHAEPVDPISQAVHRCFLVHALSRLSPPHREVLFYVYMLGWTGPDAADALSIPPGTVKSRAHHAIRELRRRHPLHTLVAA</sequence>
<dbReference type="GO" id="GO:0016987">
    <property type="term" value="F:sigma factor activity"/>
    <property type="evidence" value="ECO:0007669"/>
    <property type="project" value="UniProtKB-KW"/>
</dbReference>
<dbReference type="GO" id="GO:0003677">
    <property type="term" value="F:DNA binding"/>
    <property type="evidence" value="ECO:0007669"/>
    <property type="project" value="UniProtKB-KW"/>
</dbReference>
<evidence type="ECO:0000256" key="3">
    <source>
        <dbReference type="ARBA" id="ARBA00023082"/>
    </source>
</evidence>
<dbReference type="InterPro" id="IPR014284">
    <property type="entry name" value="RNA_pol_sigma-70_dom"/>
</dbReference>
<dbReference type="SUPFAM" id="SSF88946">
    <property type="entry name" value="Sigma2 domain of RNA polymerase sigma factors"/>
    <property type="match status" value="1"/>
</dbReference>
<protein>
    <submittedName>
        <fullName evidence="9">Sigma-70 family RNA polymerase sigma factor</fullName>
    </submittedName>
</protein>
<dbReference type="InterPro" id="IPR039425">
    <property type="entry name" value="RNA_pol_sigma-70-like"/>
</dbReference>
<keyword evidence="5" id="KW-0804">Transcription</keyword>
<comment type="caution">
    <text evidence="9">The sequence shown here is derived from an EMBL/GenBank/DDBJ whole genome shotgun (WGS) entry which is preliminary data.</text>
</comment>
<dbReference type="Pfam" id="PF04542">
    <property type="entry name" value="Sigma70_r2"/>
    <property type="match status" value="1"/>
</dbReference>
<evidence type="ECO:0000256" key="4">
    <source>
        <dbReference type="ARBA" id="ARBA00023125"/>
    </source>
</evidence>
<evidence type="ECO:0000256" key="2">
    <source>
        <dbReference type="ARBA" id="ARBA00023015"/>
    </source>
</evidence>
<evidence type="ECO:0000256" key="1">
    <source>
        <dbReference type="ARBA" id="ARBA00010641"/>
    </source>
</evidence>
<dbReference type="Gene3D" id="1.10.10.10">
    <property type="entry name" value="Winged helix-like DNA-binding domain superfamily/Winged helix DNA-binding domain"/>
    <property type="match status" value="1"/>
</dbReference>
<gene>
    <name evidence="9" type="ORF">FNH04_05550</name>
</gene>
<dbReference type="InterPro" id="IPR013325">
    <property type="entry name" value="RNA_pol_sigma_r2"/>
</dbReference>
<dbReference type="OrthoDB" id="9811152at2"/>
<comment type="similarity">
    <text evidence="1">Belongs to the sigma-70 factor family. ECF subfamily.</text>
</comment>
<keyword evidence="3" id="KW-0731">Sigma factor</keyword>
<dbReference type="PANTHER" id="PTHR43133:SF52">
    <property type="entry name" value="ECF RNA POLYMERASE SIGMA FACTOR SIGL"/>
    <property type="match status" value="1"/>
</dbReference>
<dbReference type="InterPro" id="IPR013324">
    <property type="entry name" value="RNA_pol_sigma_r3/r4-like"/>
</dbReference>
<dbReference type="PANTHER" id="PTHR43133">
    <property type="entry name" value="RNA POLYMERASE ECF-TYPE SIGMA FACTO"/>
    <property type="match status" value="1"/>
</dbReference>